<dbReference type="PROSITE" id="PS00893">
    <property type="entry name" value="NUDIX_BOX"/>
    <property type="match status" value="1"/>
</dbReference>
<dbReference type="CDD" id="cd04683">
    <property type="entry name" value="NUDIX_Hydrolase"/>
    <property type="match status" value="1"/>
</dbReference>
<dbReference type="OrthoDB" id="21342at2"/>
<dbReference type="InterPro" id="IPR015797">
    <property type="entry name" value="NUDIX_hydrolase-like_dom_sf"/>
</dbReference>
<reference evidence="5 6" key="1">
    <citation type="submission" date="2018-06" db="EMBL/GenBank/DDBJ databases">
        <title>Azoarcus communis strain SWub3 genome.</title>
        <authorList>
            <person name="Zorraquino Salvo V."/>
            <person name="Toubiana D."/>
            <person name="Blumwald E."/>
        </authorList>
    </citation>
    <scope>NUCLEOTIDE SEQUENCE [LARGE SCALE GENOMIC DNA]</scope>
    <source>
        <strain evidence="5 6">SWub3</strain>
    </source>
</reference>
<dbReference type="InterPro" id="IPR020476">
    <property type="entry name" value="Nudix_hydrolase"/>
</dbReference>
<dbReference type="PANTHER" id="PTHR43046:SF16">
    <property type="entry name" value="ADP-RIBOSE PYROPHOSPHATASE YJHB-RELATED"/>
    <property type="match status" value="1"/>
</dbReference>
<name>A0A323V081_9RHOO</name>
<dbReference type="InterPro" id="IPR020084">
    <property type="entry name" value="NUDIX_hydrolase_CS"/>
</dbReference>
<dbReference type="PANTHER" id="PTHR43046">
    <property type="entry name" value="GDP-MANNOSE MANNOSYL HYDROLASE"/>
    <property type="match status" value="1"/>
</dbReference>
<dbReference type="Pfam" id="PF00293">
    <property type="entry name" value="NUDIX"/>
    <property type="match status" value="1"/>
</dbReference>
<dbReference type="GO" id="GO:0016787">
    <property type="term" value="F:hydrolase activity"/>
    <property type="evidence" value="ECO:0007669"/>
    <property type="project" value="UniProtKB-KW"/>
</dbReference>
<evidence type="ECO:0000313" key="5">
    <source>
        <dbReference type="EMBL" id="PZA18094.1"/>
    </source>
</evidence>
<evidence type="ECO:0000313" key="6">
    <source>
        <dbReference type="Proteomes" id="UP000248259"/>
    </source>
</evidence>
<comment type="caution">
    <text evidence="5">The sequence shown here is derived from an EMBL/GenBank/DDBJ whole genome shotgun (WGS) entry which is preliminary data.</text>
</comment>
<evidence type="ECO:0000256" key="1">
    <source>
        <dbReference type="ARBA" id="ARBA00001946"/>
    </source>
</evidence>
<dbReference type="RefSeq" id="WP_110522395.1">
    <property type="nucleotide sequence ID" value="NZ_QKOE01000001.1"/>
</dbReference>
<keyword evidence="2 3" id="KW-0378">Hydrolase</keyword>
<dbReference type="InterPro" id="IPR000086">
    <property type="entry name" value="NUDIX_hydrolase_dom"/>
</dbReference>
<dbReference type="Gene3D" id="3.90.79.10">
    <property type="entry name" value="Nucleoside Triphosphate Pyrophosphohydrolase"/>
    <property type="match status" value="1"/>
</dbReference>
<keyword evidence="6" id="KW-1185">Reference proteome</keyword>
<dbReference type="EMBL" id="QKOE01000001">
    <property type="protein sequence ID" value="PZA18094.1"/>
    <property type="molecule type" value="Genomic_DNA"/>
</dbReference>
<evidence type="ECO:0000256" key="2">
    <source>
        <dbReference type="ARBA" id="ARBA00022801"/>
    </source>
</evidence>
<dbReference type="PROSITE" id="PS51462">
    <property type="entry name" value="NUDIX"/>
    <property type="match status" value="1"/>
</dbReference>
<dbReference type="Proteomes" id="UP000248259">
    <property type="component" value="Unassembled WGS sequence"/>
</dbReference>
<proteinExistence type="inferred from homology"/>
<evidence type="ECO:0000259" key="4">
    <source>
        <dbReference type="PROSITE" id="PS51462"/>
    </source>
</evidence>
<accession>A0A323V081</accession>
<organism evidence="5 6">
    <name type="scientific">Parazoarcus communis SWub3 = DSM 12120</name>
    <dbReference type="NCBI Taxonomy" id="1121029"/>
    <lineage>
        <taxon>Bacteria</taxon>
        <taxon>Pseudomonadati</taxon>
        <taxon>Pseudomonadota</taxon>
        <taxon>Betaproteobacteria</taxon>
        <taxon>Rhodocyclales</taxon>
        <taxon>Zoogloeaceae</taxon>
        <taxon>Parazoarcus</taxon>
    </lineage>
</organism>
<comment type="cofactor">
    <cofactor evidence="1">
        <name>Mg(2+)</name>
        <dbReference type="ChEBI" id="CHEBI:18420"/>
    </cofactor>
</comment>
<dbReference type="PRINTS" id="PR00502">
    <property type="entry name" value="NUDIXFAMILY"/>
</dbReference>
<comment type="similarity">
    <text evidence="3">Belongs to the Nudix hydrolase family.</text>
</comment>
<dbReference type="GO" id="GO:0016853">
    <property type="term" value="F:isomerase activity"/>
    <property type="evidence" value="ECO:0007669"/>
    <property type="project" value="UniProtKB-KW"/>
</dbReference>
<dbReference type="SUPFAM" id="SSF55811">
    <property type="entry name" value="Nudix"/>
    <property type="match status" value="1"/>
</dbReference>
<evidence type="ECO:0000256" key="3">
    <source>
        <dbReference type="RuleBase" id="RU003476"/>
    </source>
</evidence>
<keyword evidence="5" id="KW-0413">Isomerase</keyword>
<dbReference type="AlphaFoldDB" id="A0A323V081"/>
<gene>
    <name evidence="5" type="ORF">DNK49_00685</name>
</gene>
<sequence>MSTRSAVGGAAGCLAGGHAGIPTGVHILCQQGDRVLLLRRAGTGFFDGLYSLPGGHVEPGESVLQAACRELAEEVGLTVLAADLVWLGVVHRLSDTNRIDFFVRALHWQGEPRLLEPEKCDHIDWFVRTGLPAELVPYVRTALDSGEGPWMLELGWR</sequence>
<protein>
    <submittedName>
        <fullName evidence="5">Isopentenyl-diphosphate delta-isomerase</fullName>
    </submittedName>
</protein>
<feature type="domain" description="Nudix hydrolase" evidence="4">
    <location>
        <begin position="18"/>
        <end position="153"/>
    </location>
</feature>